<proteinExistence type="predicted"/>
<evidence type="ECO:0000256" key="2">
    <source>
        <dbReference type="SAM" id="Phobius"/>
    </source>
</evidence>
<sequence>MTPASNENNRKTHDDRKAPQTYDPGIAAPTGLAALAGGLLAALERLKRRNKK</sequence>
<dbReference type="Proteomes" id="UP000586454">
    <property type="component" value="Unassembled WGS sequence"/>
</dbReference>
<feature type="compositionally biased region" description="Basic and acidic residues" evidence="1">
    <location>
        <begin position="8"/>
        <end position="18"/>
    </location>
</feature>
<gene>
    <name evidence="3" type="ORF">PEPNEM18_01423</name>
</gene>
<feature type="region of interest" description="Disordered" evidence="1">
    <location>
        <begin position="1"/>
        <end position="27"/>
    </location>
</feature>
<name>A0A6V6Y6X0_9FIRM</name>
<evidence type="ECO:0000313" key="3">
    <source>
        <dbReference type="EMBL" id="CAC9934958.1"/>
    </source>
</evidence>
<dbReference type="AlphaFoldDB" id="A0A6V6Y6X0"/>
<keyword evidence="4" id="KW-1185">Reference proteome</keyword>
<evidence type="ECO:0000313" key="4">
    <source>
        <dbReference type="Proteomes" id="UP000586454"/>
    </source>
</evidence>
<accession>A0A6V6Y6X0</accession>
<reference evidence="3 4" key="1">
    <citation type="submission" date="2020-06" db="EMBL/GenBank/DDBJ databases">
        <authorList>
            <person name="Criscuolo A."/>
        </authorList>
    </citation>
    <scope>NUCLEOTIDE SEQUENCE [LARGE SCALE GENOMIC DNA]</scope>
    <source>
        <strain evidence="3">1804121828</strain>
    </source>
</reference>
<evidence type="ECO:0000256" key="1">
    <source>
        <dbReference type="SAM" id="MobiDB-lite"/>
    </source>
</evidence>
<keyword evidence="2" id="KW-0472">Membrane</keyword>
<keyword evidence="2" id="KW-0812">Transmembrane</keyword>
<organism evidence="3 4">
    <name type="scientific">Aedoeadaptatus nemausensis</name>
    <dbReference type="NCBI Taxonomy" id="2582829"/>
    <lineage>
        <taxon>Bacteria</taxon>
        <taxon>Bacillati</taxon>
        <taxon>Bacillota</taxon>
        <taxon>Tissierellia</taxon>
        <taxon>Tissierellales</taxon>
        <taxon>Peptoniphilaceae</taxon>
        <taxon>Aedoeadaptatus</taxon>
    </lineage>
</organism>
<protein>
    <submittedName>
        <fullName evidence="3">G5 domain protein</fullName>
    </submittedName>
</protein>
<feature type="transmembrane region" description="Helical" evidence="2">
    <location>
        <begin position="26"/>
        <end position="43"/>
    </location>
</feature>
<dbReference type="EMBL" id="CAIJCS010000023">
    <property type="protein sequence ID" value="CAC9934958.1"/>
    <property type="molecule type" value="Genomic_DNA"/>
</dbReference>
<keyword evidence="2" id="KW-1133">Transmembrane helix</keyword>
<comment type="caution">
    <text evidence="3">The sequence shown here is derived from an EMBL/GenBank/DDBJ whole genome shotgun (WGS) entry which is preliminary data.</text>
</comment>